<sequence>MDPELNPTTAGNSLMYQAIEDDKLEDVKLLLENGIDVNEPIITTGEFAGFTALHVACMKNRDKLVELLVNDYKADVNAMAADGSQPIHLACFYEPLDEFEFRAVHPNVGSKIPTLVKANANVNAEFGQEIFSKHVKDRKWCPDFGEKMPLAAYAVIYNKPSIIKHLKKVNVDIISLTNKTLLMYPAEYECFHYIPAIVSNVEDPELMNKLINHRDNDDVPLTHYPFHPKKYGKYRYDESTLLLDESLDRRFMPLLSNLGADMYALINNDPATFLPNIAAYRGCPVLLEDTLPFYTSMPLSKALYYAIYPIDVTPEHIILFHPNEVRLETLMDIRDNRRQCTYIALRNLVFRGEFRLPVPEEEIKLMDKLIANHVMPREVVNDYKKNFIEKELQESFIKFGDKKMTIYDFLMQVFDNKKLKILAREENLLDALDKVFKENDDDYNFYATYYDPIKTRIKDAKERLRHLENLKKISSLRKAIPLPFELILYIVEYLNNKQFNSFIKAFYSS</sequence>
<accession>A0A8J2HDM3</accession>
<keyword evidence="2" id="KW-0040">ANK repeat</keyword>
<dbReference type="Pfam" id="PF12796">
    <property type="entry name" value="Ank_2"/>
    <property type="match status" value="1"/>
</dbReference>
<keyword evidence="1" id="KW-0677">Repeat</keyword>
<evidence type="ECO:0000313" key="3">
    <source>
        <dbReference type="EMBL" id="CAG5092206.1"/>
    </source>
</evidence>
<name>A0A8J2HDM3_COTCN</name>
<dbReference type="InterPro" id="IPR002110">
    <property type="entry name" value="Ankyrin_rpt"/>
</dbReference>
<evidence type="ECO:0000256" key="2">
    <source>
        <dbReference type="ARBA" id="ARBA00023043"/>
    </source>
</evidence>
<protein>
    <submittedName>
        <fullName evidence="3">Uncharacterized protein</fullName>
    </submittedName>
</protein>
<evidence type="ECO:0000313" key="4">
    <source>
        <dbReference type="Proteomes" id="UP000786811"/>
    </source>
</evidence>
<dbReference type="PANTHER" id="PTHR24134">
    <property type="entry name" value="ANKYRIN REPEAT-CONTAINING PROTEIN DDB_G0279043"/>
    <property type="match status" value="1"/>
</dbReference>
<comment type="caution">
    <text evidence="3">The sequence shown here is derived from an EMBL/GenBank/DDBJ whole genome shotgun (WGS) entry which is preliminary data.</text>
</comment>
<dbReference type="InterPro" id="IPR036770">
    <property type="entry name" value="Ankyrin_rpt-contain_sf"/>
</dbReference>
<gene>
    <name evidence="3" type="ORF">HICCMSTLAB_LOCUS5977</name>
</gene>
<proteinExistence type="predicted"/>
<evidence type="ECO:0000256" key="1">
    <source>
        <dbReference type="ARBA" id="ARBA00022737"/>
    </source>
</evidence>
<reference evidence="3" key="1">
    <citation type="submission" date="2021-04" db="EMBL/GenBank/DDBJ databases">
        <authorList>
            <person name="Chebbi M.A.C M."/>
        </authorList>
    </citation>
    <scope>NUCLEOTIDE SEQUENCE</scope>
</reference>
<dbReference type="Proteomes" id="UP000786811">
    <property type="component" value="Unassembled WGS sequence"/>
</dbReference>
<organism evidence="3 4">
    <name type="scientific">Cotesia congregata</name>
    <name type="common">Parasitoid wasp</name>
    <name type="synonym">Apanteles congregatus</name>
    <dbReference type="NCBI Taxonomy" id="51543"/>
    <lineage>
        <taxon>Eukaryota</taxon>
        <taxon>Metazoa</taxon>
        <taxon>Ecdysozoa</taxon>
        <taxon>Arthropoda</taxon>
        <taxon>Hexapoda</taxon>
        <taxon>Insecta</taxon>
        <taxon>Pterygota</taxon>
        <taxon>Neoptera</taxon>
        <taxon>Endopterygota</taxon>
        <taxon>Hymenoptera</taxon>
        <taxon>Apocrita</taxon>
        <taxon>Ichneumonoidea</taxon>
        <taxon>Braconidae</taxon>
        <taxon>Microgastrinae</taxon>
        <taxon>Cotesia</taxon>
    </lineage>
</organism>
<dbReference type="OrthoDB" id="7684701at2759"/>
<dbReference type="AlphaFoldDB" id="A0A8J2HDM3"/>
<dbReference type="SUPFAM" id="SSF48403">
    <property type="entry name" value="Ankyrin repeat"/>
    <property type="match status" value="1"/>
</dbReference>
<dbReference type="SMART" id="SM00248">
    <property type="entry name" value="ANK"/>
    <property type="match status" value="4"/>
</dbReference>
<keyword evidence="4" id="KW-1185">Reference proteome</keyword>
<dbReference type="EMBL" id="CAJNRD030001120">
    <property type="protein sequence ID" value="CAG5092206.1"/>
    <property type="molecule type" value="Genomic_DNA"/>
</dbReference>
<dbReference type="Gene3D" id="1.25.40.20">
    <property type="entry name" value="Ankyrin repeat-containing domain"/>
    <property type="match status" value="1"/>
</dbReference>
<dbReference type="PANTHER" id="PTHR24134:SF9">
    <property type="entry name" value="ANKYRIN REPEAT AND SOCS BOX PROTEIN 8"/>
    <property type="match status" value="1"/>
</dbReference>